<feature type="compositionally biased region" description="Polar residues" evidence="2">
    <location>
        <begin position="260"/>
        <end position="272"/>
    </location>
</feature>
<name>A0AAJ4TJG4_PRORE</name>
<protein>
    <submittedName>
        <fullName evidence="3">Two-component system QseEF-associated lipoprotein QseG</fullName>
    </submittedName>
</protein>
<gene>
    <name evidence="3" type="primary">qseG</name>
    <name evidence="3" type="ORF">KOF27_07115</name>
</gene>
<feature type="coiled-coil region" evidence="1">
    <location>
        <begin position="178"/>
        <end position="216"/>
    </location>
</feature>
<dbReference type="AlphaFoldDB" id="A0AAJ4TJG4"/>
<accession>A0AAJ4TJG4</accession>
<evidence type="ECO:0000313" key="4">
    <source>
        <dbReference type="Proteomes" id="UP000682358"/>
    </source>
</evidence>
<keyword evidence="3" id="KW-0449">Lipoprotein</keyword>
<dbReference type="NCBIfam" id="NF007997">
    <property type="entry name" value="PRK10722.1"/>
    <property type="match status" value="1"/>
</dbReference>
<dbReference type="InterPro" id="IPR025262">
    <property type="entry name" value="QseG"/>
</dbReference>
<organism evidence="3 4">
    <name type="scientific">Providencia rettgeri</name>
    <dbReference type="NCBI Taxonomy" id="587"/>
    <lineage>
        <taxon>Bacteria</taxon>
        <taxon>Pseudomonadati</taxon>
        <taxon>Pseudomonadota</taxon>
        <taxon>Gammaproteobacteria</taxon>
        <taxon>Enterobacterales</taxon>
        <taxon>Morganellaceae</taxon>
        <taxon>Providencia</taxon>
    </lineage>
</organism>
<feature type="region of interest" description="Disordered" evidence="2">
    <location>
        <begin position="227"/>
        <end position="286"/>
    </location>
</feature>
<proteinExistence type="predicted"/>
<reference evidence="3" key="1">
    <citation type="submission" date="2021-06" db="EMBL/GenBank/DDBJ databases">
        <title>Emergence of genetically related NDM-1-producing Providencia rettgeri strains in Argentina.</title>
        <authorList>
            <person name="Pasteran F."/>
            <person name="Meo A."/>
            <person name="Gomez S."/>
            <person name="Derdoy L."/>
            <person name="Albronoz E."/>
            <person name="Faccone D."/>
            <person name="Guerriero L."/>
            <person name="Archuby D."/>
            <person name="Tarzia A."/>
            <person name="Lopez M."/>
            <person name="Corso A."/>
        </authorList>
    </citation>
    <scope>NUCLEOTIDE SEQUENCE</scope>
    <source>
        <strain evidence="3">PreM15628</strain>
    </source>
</reference>
<feature type="compositionally biased region" description="Basic and acidic residues" evidence="2">
    <location>
        <begin position="227"/>
        <end position="258"/>
    </location>
</feature>
<evidence type="ECO:0000313" key="3">
    <source>
        <dbReference type="EMBL" id="QWQ22088.2"/>
    </source>
</evidence>
<dbReference type="Proteomes" id="UP000682358">
    <property type="component" value="Chromosome"/>
</dbReference>
<sequence>MVNRSTGVWAVLYRNASLSKNNRRVPYVMRRTGLNFGAVLFSLILSGCVAKNGQSPLETLAQVVVPEVKVTDYRYTSCESIWNNDQPTARENALFWLRMMDCADRTETSQAREDAGKIDVTNWSSAFQQNILLNSADPSIAERRKMLDSINTYSLNFPTAVRPLLQLWREQQVQIINLSDAGARYKRLQQEMDTKLDRLKEDNAKLAFELNTTSRKLENLTDIERQLSSRKKSTNETEKDVENGVEGDKPISSEEPKPDSSASSPVEQNSSENEQKWRIVSQQICY</sequence>
<dbReference type="Pfam" id="PF13942">
    <property type="entry name" value="Lipoprotein_20"/>
    <property type="match status" value="1"/>
</dbReference>
<keyword evidence="1" id="KW-0175">Coiled coil</keyword>
<dbReference type="EMBL" id="CP076405">
    <property type="protein sequence ID" value="QWQ22088.2"/>
    <property type="molecule type" value="Genomic_DNA"/>
</dbReference>
<evidence type="ECO:0000256" key="1">
    <source>
        <dbReference type="SAM" id="Coils"/>
    </source>
</evidence>
<evidence type="ECO:0000256" key="2">
    <source>
        <dbReference type="SAM" id="MobiDB-lite"/>
    </source>
</evidence>